<dbReference type="SMART" id="SM00267">
    <property type="entry name" value="GGDEF"/>
    <property type="match status" value="1"/>
</dbReference>
<dbReference type="PROSITE" id="PS50883">
    <property type="entry name" value="EAL"/>
    <property type="match status" value="1"/>
</dbReference>
<dbReference type="InterPro" id="IPR035919">
    <property type="entry name" value="EAL_sf"/>
</dbReference>
<dbReference type="Proteomes" id="UP000886198">
    <property type="component" value="Unassembled WGS sequence"/>
</dbReference>
<dbReference type="InterPro" id="IPR043128">
    <property type="entry name" value="Rev_trsase/Diguanyl_cyclase"/>
</dbReference>
<evidence type="ECO:0000259" key="3">
    <source>
        <dbReference type="PROSITE" id="PS50112"/>
    </source>
</evidence>
<feature type="domain" description="EAL" evidence="5">
    <location>
        <begin position="566"/>
        <end position="827"/>
    </location>
</feature>
<dbReference type="Pfam" id="PF00563">
    <property type="entry name" value="EAL"/>
    <property type="match status" value="1"/>
</dbReference>
<dbReference type="GO" id="GO:0000160">
    <property type="term" value="P:phosphorelay signal transduction system"/>
    <property type="evidence" value="ECO:0007669"/>
    <property type="project" value="InterPro"/>
</dbReference>
<feature type="domain" description="PAC" evidence="4">
    <location>
        <begin position="347"/>
        <end position="399"/>
    </location>
</feature>
<dbReference type="SUPFAM" id="SSF52172">
    <property type="entry name" value="CheY-like"/>
    <property type="match status" value="1"/>
</dbReference>
<dbReference type="SMART" id="SM00052">
    <property type="entry name" value="EAL"/>
    <property type="match status" value="1"/>
</dbReference>
<gene>
    <name evidence="6" type="ORF">ENN47_01070</name>
</gene>
<feature type="domain" description="Response regulatory" evidence="2">
    <location>
        <begin position="4"/>
        <end position="119"/>
    </location>
</feature>
<dbReference type="InterPro" id="IPR035965">
    <property type="entry name" value="PAS-like_dom_sf"/>
</dbReference>
<protein>
    <submittedName>
        <fullName evidence="6">EAL domain-containing protein</fullName>
    </submittedName>
</protein>
<dbReference type="PANTHER" id="PTHR44757">
    <property type="entry name" value="DIGUANYLATE CYCLASE DGCP"/>
    <property type="match status" value="1"/>
</dbReference>
<evidence type="ECO:0000313" key="6">
    <source>
        <dbReference type="EMBL" id="HDP76782.1"/>
    </source>
</evidence>
<dbReference type="AlphaFoldDB" id="A0A7C1GNU1"/>
<dbReference type="SUPFAM" id="SSF55785">
    <property type="entry name" value="PYP-like sensor domain (PAS domain)"/>
    <property type="match status" value="2"/>
</dbReference>
<organism evidence="6">
    <name type="scientific">Mesotoga infera</name>
    <dbReference type="NCBI Taxonomy" id="1236046"/>
    <lineage>
        <taxon>Bacteria</taxon>
        <taxon>Thermotogati</taxon>
        <taxon>Thermotogota</taxon>
        <taxon>Thermotogae</taxon>
        <taxon>Kosmotogales</taxon>
        <taxon>Kosmotogaceae</taxon>
        <taxon>Mesotoga</taxon>
    </lineage>
</organism>
<dbReference type="PANTHER" id="PTHR44757:SF2">
    <property type="entry name" value="BIOFILM ARCHITECTURE MAINTENANCE PROTEIN MBAA"/>
    <property type="match status" value="1"/>
</dbReference>
<dbReference type="InterPro" id="IPR029787">
    <property type="entry name" value="Nucleotide_cyclase"/>
</dbReference>
<accession>A0A7C1GNU1</accession>
<dbReference type="PROSITE" id="PS50113">
    <property type="entry name" value="PAC"/>
    <property type="match status" value="2"/>
</dbReference>
<dbReference type="EMBL" id="DSBT01000035">
    <property type="protein sequence ID" value="HDP76782.1"/>
    <property type="molecule type" value="Genomic_DNA"/>
</dbReference>
<dbReference type="Gene3D" id="3.20.20.450">
    <property type="entry name" value="EAL domain"/>
    <property type="match status" value="1"/>
</dbReference>
<evidence type="ECO:0000256" key="1">
    <source>
        <dbReference type="PROSITE-ProRule" id="PRU00169"/>
    </source>
</evidence>
<dbReference type="Gene3D" id="3.30.450.20">
    <property type="entry name" value="PAS domain"/>
    <property type="match status" value="2"/>
</dbReference>
<dbReference type="CDD" id="cd01948">
    <property type="entry name" value="EAL"/>
    <property type="match status" value="1"/>
</dbReference>
<proteinExistence type="predicted"/>
<dbReference type="Gene3D" id="3.30.70.270">
    <property type="match status" value="1"/>
</dbReference>
<dbReference type="SUPFAM" id="SSF141868">
    <property type="entry name" value="EAL domain-like"/>
    <property type="match status" value="1"/>
</dbReference>
<dbReference type="InterPro" id="IPR000160">
    <property type="entry name" value="GGDEF_dom"/>
</dbReference>
<evidence type="ECO:0000259" key="2">
    <source>
        <dbReference type="PROSITE" id="PS50110"/>
    </source>
</evidence>
<evidence type="ECO:0000259" key="4">
    <source>
        <dbReference type="PROSITE" id="PS50113"/>
    </source>
</evidence>
<dbReference type="InterPro" id="IPR011006">
    <property type="entry name" value="CheY-like_superfamily"/>
</dbReference>
<name>A0A7C1GNU1_9BACT</name>
<dbReference type="Pfam" id="PF08447">
    <property type="entry name" value="PAS_3"/>
    <property type="match status" value="2"/>
</dbReference>
<dbReference type="InterPro" id="IPR000700">
    <property type="entry name" value="PAS-assoc_C"/>
</dbReference>
<evidence type="ECO:0000259" key="5">
    <source>
        <dbReference type="PROSITE" id="PS50883"/>
    </source>
</evidence>
<feature type="domain" description="PAS" evidence="3">
    <location>
        <begin position="290"/>
        <end position="344"/>
    </location>
</feature>
<dbReference type="InterPro" id="IPR001789">
    <property type="entry name" value="Sig_transdc_resp-reg_receiver"/>
</dbReference>
<dbReference type="PROSITE" id="PS50110">
    <property type="entry name" value="RESPONSE_REGULATORY"/>
    <property type="match status" value="1"/>
</dbReference>
<dbReference type="SMART" id="SM00086">
    <property type="entry name" value="PAC"/>
    <property type="match status" value="2"/>
</dbReference>
<keyword evidence="1" id="KW-0597">Phosphoprotein</keyword>
<dbReference type="PROSITE" id="PS50112">
    <property type="entry name" value="PAS"/>
    <property type="match status" value="2"/>
</dbReference>
<comment type="caution">
    <text evidence="6">The sequence shown here is derived from an EMBL/GenBank/DDBJ whole genome shotgun (WGS) entry which is preliminary data.</text>
</comment>
<reference evidence="6" key="1">
    <citation type="journal article" date="2020" name="mSystems">
        <title>Genome- and Community-Level Interaction Insights into Carbon Utilization and Element Cycling Functions of Hydrothermarchaeota in Hydrothermal Sediment.</title>
        <authorList>
            <person name="Zhou Z."/>
            <person name="Liu Y."/>
            <person name="Xu W."/>
            <person name="Pan J."/>
            <person name="Luo Z.H."/>
            <person name="Li M."/>
        </authorList>
    </citation>
    <scope>NUCLEOTIDE SEQUENCE [LARGE SCALE GENOMIC DNA]</scope>
    <source>
        <strain evidence="6">SpSt-1179</strain>
    </source>
</reference>
<feature type="domain" description="PAC" evidence="4">
    <location>
        <begin position="216"/>
        <end position="268"/>
    </location>
</feature>
<feature type="modified residue" description="4-aspartylphosphate" evidence="1">
    <location>
        <position position="52"/>
    </location>
</feature>
<dbReference type="SMART" id="SM00091">
    <property type="entry name" value="PAS"/>
    <property type="match status" value="2"/>
</dbReference>
<dbReference type="InterPro" id="IPR000014">
    <property type="entry name" value="PAS"/>
</dbReference>
<dbReference type="InterPro" id="IPR001610">
    <property type="entry name" value="PAC"/>
</dbReference>
<dbReference type="InterPro" id="IPR052155">
    <property type="entry name" value="Biofilm_reg_signaling"/>
</dbReference>
<dbReference type="Pfam" id="PF00072">
    <property type="entry name" value="Response_reg"/>
    <property type="match status" value="1"/>
</dbReference>
<dbReference type="Pfam" id="PF00990">
    <property type="entry name" value="GGDEF"/>
    <property type="match status" value="1"/>
</dbReference>
<dbReference type="InterPro" id="IPR001633">
    <property type="entry name" value="EAL_dom"/>
</dbReference>
<dbReference type="CDD" id="cd00130">
    <property type="entry name" value="PAS"/>
    <property type="match status" value="2"/>
</dbReference>
<feature type="domain" description="PAS" evidence="3">
    <location>
        <begin position="169"/>
        <end position="212"/>
    </location>
</feature>
<dbReference type="SUPFAM" id="SSF55073">
    <property type="entry name" value="Nucleotide cyclase"/>
    <property type="match status" value="1"/>
</dbReference>
<dbReference type="SMART" id="SM00448">
    <property type="entry name" value="REC"/>
    <property type="match status" value="1"/>
</dbReference>
<dbReference type="InterPro" id="IPR013655">
    <property type="entry name" value="PAS_fold_3"/>
</dbReference>
<dbReference type="Gene3D" id="3.40.50.2300">
    <property type="match status" value="1"/>
</dbReference>
<sequence>MREKILVVDDSAADRVLIGRMLSEYDVLTACDGLEAIKKIDENDDISLIILDLNMPGMNGFEVLEVLKSEDRYKGLSTIILTNHDELDNEIKGLSLGAVDYIRKPISFDAVKVRVNVHLELLRKQRLIEQKLQEQRVTFDTIFDQAPIGIAISYGSDPSNDIGDLDTQINSMVERITGRTREELISLGWAKITHPDDLEKDLDYYEKLRSGEVENYSMEKRYIRPDGSIVWVEMKVASLSLPGERSSSHIALLKDITRRKAIEADLIESERSKSVLLSHIPGMAYRCNYDREWTMQYVSLGCLELTGYSPASLMNNRDLSFNDLIAPEYRKFLWEKWEKALRNREPFRQEYPIVTADGRRKWVLEMGEGIFDEQGAIEALEGIIIDISVRKKIEDDLRYSNEHDRWTGLYNRTYLENLLESDANKRAAGKRAIVGINLSSIQALTTTYGFHYTQELIRNIADSLGRYVTEERMLFNTYENRFAFYIKGYGDRSELAGFCEAIEGTLEPILSAERIGGGIAIVEINEDNERDVDELLKKLLLTSERAIDVENTEIGICFYDAAIESQIVREQEITHALAEVEADESYGGLFLHYQPIIDLRDDTICSFEALARLQIDALGLVHPLEFIPVAEKTKLIVPIGRSIILQALRFLKRLKTIGHTSIGVSINISAIQLLRDDFTISLLKMIGNTEVRPENVCIEITESVVASNNEEINRILGELSNSGIHIAIDDFGTGYSSLARERDLNVNCLKIDRSFIDRLMYLRAEDTITSDIISMAHKLGHCAIAEGVEHEKQREYLKRWGCDKIQGYLISRPLDEEAAIEFLKRYNR</sequence>
<dbReference type="NCBIfam" id="TIGR00229">
    <property type="entry name" value="sensory_box"/>
    <property type="match status" value="2"/>
</dbReference>